<sequence length="469" mass="52651">MKASNPTDFTLTKVIIYPNGDKEPRPITGLVNHIEYVENLAFPFLSAKMRVVDSAGLLIGLPIQGGEKVIIEVNSTAFKKKIEYEFVIWTVQNRFAQQKKQSYDIGLVSAEALINEVTRINKPLSGNPESILNDLLINSLKTTKTIYSEPSKFETKMIPNRKRPFDLIADFSIRSVSPQTNYSSANSSNNNQSEQQIKGSGGFFFWETIRGYNFFAVDSLCADDNSKLKSKKLDSQTWGEYVERLGNQEGGDTRFQILESNFASEINLLVSLRKGKYSSMVVFFNHSTGQYEEYVYKIKDSYDNMAHLGGQEGITLIPTNQIELSDYPSRVMSIYLDHESWYNEKTPASPDPKDGSSSPTKFADWQKFYSAQSIARYELLNNQSCTLVIPGNPDICAGDKIDIRLVNKAPTVEGKKEPFDSESSGVYLISEVAHFYDTTAGPGGKFTTTLRLMRDSYGLKDRPSNHGTK</sequence>
<evidence type="ECO:0000313" key="2">
    <source>
        <dbReference type="Proteomes" id="UP000185285"/>
    </source>
</evidence>
<name>A0A0E3HGG4_9CAUD</name>
<proteinExistence type="predicted"/>
<evidence type="ECO:0000313" key="1">
    <source>
        <dbReference type="EMBL" id="AIX28353.1"/>
    </source>
</evidence>
<accession>A0A0E3HGG4</accession>
<keyword evidence="2" id="KW-1185">Reference proteome</keyword>
<gene>
    <name evidence="1" type="ORF">Syn7803US23_9</name>
</gene>
<dbReference type="Proteomes" id="UP000185285">
    <property type="component" value="Segment"/>
</dbReference>
<reference evidence="1 2" key="1">
    <citation type="submission" date="2013-12" db="EMBL/GenBank/DDBJ databases">
        <title>Ecological redundancy of diverse viral populations within a natural community.</title>
        <authorList>
            <person name="Gregory A.C."/>
            <person name="LaButti K."/>
            <person name="Copeland A."/>
            <person name="Woyke T."/>
            <person name="Sullivan M.B."/>
        </authorList>
    </citation>
    <scope>NUCLEOTIDE SEQUENCE [LARGE SCALE GENOMIC DNA]</scope>
    <source>
        <strain evidence="1">Syn7803US23</strain>
    </source>
</reference>
<organism evidence="1 2">
    <name type="scientific">Synechococcus phage ACG-2014j</name>
    <dbReference type="NCBI Taxonomy" id="1493514"/>
    <lineage>
        <taxon>Viruses</taxon>
        <taxon>Duplodnaviria</taxon>
        <taxon>Heunggongvirae</taxon>
        <taxon>Uroviricota</taxon>
        <taxon>Caudoviricetes</taxon>
        <taxon>Pantevenvirales</taxon>
        <taxon>Kyanoviridae</taxon>
        <taxon>Potamoivirus</taxon>
        <taxon>Potamoivirus tusconj</taxon>
    </lineage>
</organism>
<dbReference type="EMBL" id="KJ019089">
    <property type="protein sequence ID" value="AIX28353.1"/>
    <property type="molecule type" value="Genomic_DNA"/>
</dbReference>
<protein>
    <submittedName>
        <fullName evidence="1">Uncharacterized protein</fullName>
    </submittedName>
</protein>